<keyword evidence="4 6" id="KW-0698">rRNA processing</keyword>
<sequence>MGRAGEREEESEEENSGPDEEGVGGSETEESDSDDEGAIQDQVADIPFEELQKAKSDGRTALFSRNNKKLDTKRANKNRPMETTSKKPVGRFREVIQAPKRVIRDPRFESLCGNFDENRFKSAYKFLYDEQLPAERQRLQKVISKGKADEKAKEDLIWIEKQLKEEEERQKQTTKISERKSTLKQAVKEGKKPYYPKKSELRKQELIEKYKELKTSGKLDKFMAKRRKKNATKDHRFVPYRRNES</sequence>
<feature type="region of interest" description="Disordered" evidence="7">
    <location>
        <begin position="226"/>
        <end position="245"/>
    </location>
</feature>
<proteinExistence type="inferred from homology"/>
<dbReference type="GO" id="GO:0006364">
    <property type="term" value="P:rRNA processing"/>
    <property type="evidence" value="ECO:0007669"/>
    <property type="project" value="UniProtKB-UniRule"/>
</dbReference>
<accession>A0ABD3HUJ8</accession>
<keyword evidence="5 6" id="KW-0539">Nucleus</keyword>
<evidence type="ECO:0000256" key="5">
    <source>
        <dbReference type="ARBA" id="ARBA00023242"/>
    </source>
</evidence>
<evidence type="ECO:0000313" key="8">
    <source>
        <dbReference type="EMBL" id="KAL3693034.1"/>
    </source>
</evidence>
<keyword evidence="6" id="KW-0687">Ribonucleoprotein</keyword>
<feature type="compositionally biased region" description="Basic and acidic residues" evidence="7">
    <location>
        <begin position="231"/>
        <end position="245"/>
    </location>
</feature>
<gene>
    <name evidence="8" type="ORF">R1sor_006685</name>
</gene>
<organism evidence="8 9">
    <name type="scientific">Riccia sorocarpa</name>
    <dbReference type="NCBI Taxonomy" id="122646"/>
    <lineage>
        <taxon>Eukaryota</taxon>
        <taxon>Viridiplantae</taxon>
        <taxon>Streptophyta</taxon>
        <taxon>Embryophyta</taxon>
        <taxon>Marchantiophyta</taxon>
        <taxon>Marchantiopsida</taxon>
        <taxon>Marchantiidae</taxon>
        <taxon>Marchantiales</taxon>
        <taxon>Ricciaceae</taxon>
        <taxon>Riccia</taxon>
    </lineage>
</organism>
<keyword evidence="3 6" id="KW-0690">Ribosome biogenesis</keyword>
<reference evidence="8 9" key="1">
    <citation type="submission" date="2024-09" db="EMBL/GenBank/DDBJ databases">
        <title>Chromosome-scale assembly of Riccia sorocarpa.</title>
        <authorList>
            <person name="Paukszto L."/>
        </authorList>
    </citation>
    <scope>NUCLEOTIDE SEQUENCE [LARGE SCALE GENOMIC DNA]</scope>
    <source>
        <strain evidence="8">LP-2024</strain>
        <tissue evidence="8">Aerial parts of the thallus</tissue>
    </source>
</reference>
<dbReference type="PANTHER" id="PTHR21738:SF0">
    <property type="entry name" value="RIBOSOMAL RNA PROCESSING PROTEIN 36 HOMOLOG"/>
    <property type="match status" value="1"/>
</dbReference>
<evidence type="ECO:0000256" key="7">
    <source>
        <dbReference type="SAM" id="MobiDB-lite"/>
    </source>
</evidence>
<evidence type="ECO:0000256" key="3">
    <source>
        <dbReference type="ARBA" id="ARBA00022517"/>
    </source>
</evidence>
<evidence type="ECO:0000256" key="6">
    <source>
        <dbReference type="RuleBase" id="RU368027"/>
    </source>
</evidence>
<dbReference type="AlphaFoldDB" id="A0ABD3HUJ8"/>
<feature type="region of interest" description="Disordered" evidence="7">
    <location>
        <begin position="1"/>
        <end position="91"/>
    </location>
</feature>
<name>A0ABD3HUJ8_9MARC</name>
<feature type="compositionally biased region" description="Acidic residues" evidence="7">
    <location>
        <begin position="7"/>
        <end position="38"/>
    </location>
</feature>
<dbReference type="GO" id="GO:1990904">
    <property type="term" value="C:ribonucleoprotein complex"/>
    <property type="evidence" value="ECO:0007669"/>
    <property type="project" value="UniProtKB-KW"/>
</dbReference>
<comment type="subcellular location">
    <subcellularLocation>
        <location evidence="1 6">Nucleus</location>
        <location evidence="1 6">Nucleolus</location>
    </subcellularLocation>
</comment>
<comment type="similarity">
    <text evidence="2 6">Belongs to the RRP36 family.</text>
</comment>
<evidence type="ECO:0000256" key="2">
    <source>
        <dbReference type="ARBA" id="ARBA00009418"/>
    </source>
</evidence>
<dbReference type="Pfam" id="PF06102">
    <property type="entry name" value="RRP36"/>
    <property type="match status" value="1"/>
</dbReference>
<dbReference type="Proteomes" id="UP001633002">
    <property type="component" value="Unassembled WGS sequence"/>
</dbReference>
<dbReference type="InterPro" id="IPR009292">
    <property type="entry name" value="RRP36"/>
</dbReference>
<evidence type="ECO:0000313" key="9">
    <source>
        <dbReference type="Proteomes" id="UP001633002"/>
    </source>
</evidence>
<comment type="caution">
    <text evidence="8">The sequence shown here is derived from an EMBL/GenBank/DDBJ whole genome shotgun (WGS) entry which is preliminary data.</text>
</comment>
<comment type="function">
    <text evidence="6">Component of the 90S pre-ribosome involved in the maturation of rRNAs. Required for early cleavages of the pre-RNAs in the 40S ribosomal subunit maturation pathway.</text>
</comment>
<feature type="region of interest" description="Disordered" evidence="7">
    <location>
        <begin position="167"/>
        <end position="195"/>
    </location>
</feature>
<keyword evidence="9" id="KW-1185">Reference proteome</keyword>
<dbReference type="PANTHER" id="PTHR21738">
    <property type="entry name" value="RIBOSOMAL RNA PROCESSING PROTEIN 36 HOMOLOG"/>
    <property type="match status" value="1"/>
</dbReference>
<evidence type="ECO:0000256" key="4">
    <source>
        <dbReference type="ARBA" id="ARBA00022552"/>
    </source>
</evidence>
<evidence type="ECO:0000256" key="1">
    <source>
        <dbReference type="ARBA" id="ARBA00004604"/>
    </source>
</evidence>
<protein>
    <recommendedName>
        <fullName evidence="6">rRNA biogenesis protein RRP36</fullName>
    </recommendedName>
</protein>
<dbReference type="GO" id="GO:0005730">
    <property type="term" value="C:nucleolus"/>
    <property type="evidence" value="ECO:0007669"/>
    <property type="project" value="UniProtKB-SubCell"/>
</dbReference>
<comment type="subunit">
    <text evidence="6">Associates with 90S and pre-40S pre-ribosomal particles.</text>
</comment>
<dbReference type="EMBL" id="JBJQOH010000003">
    <property type="protein sequence ID" value="KAL3693034.1"/>
    <property type="molecule type" value="Genomic_DNA"/>
</dbReference>